<dbReference type="InterPro" id="IPR029057">
    <property type="entry name" value="PRTase-like"/>
</dbReference>
<dbReference type="EC" id="2.4.2.7" evidence="6 11"/>
<evidence type="ECO:0000256" key="4">
    <source>
        <dbReference type="ARBA" id="ARBA00004659"/>
    </source>
</evidence>
<dbReference type="CDD" id="cd06223">
    <property type="entry name" value="PRTases_typeI"/>
    <property type="match status" value="1"/>
</dbReference>
<dbReference type="InterPro" id="IPR050054">
    <property type="entry name" value="UPRTase/APRTase"/>
</dbReference>
<proteinExistence type="inferred from homology"/>
<comment type="catalytic activity">
    <reaction evidence="1 11">
        <text>AMP + diphosphate = 5-phospho-alpha-D-ribose 1-diphosphate + adenine</text>
        <dbReference type="Rhea" id="RHEA:16609"/>
        <dbReference type="ChEBI" id="CHEBI:16708"/>
        <dbReference type="ChEBI" id="CHEBI:33019"/>
        <dbReference type="ChEBI" id="CHEBI:58017"/>
        <dbReference type="ChEBI" id="CHEBI:456215"/>
        <dbReference type="EC" id="2.4.2.7"/>
    </reaction>
</comment>
<organism evidence="13 14">
    <name type="scientific">Muricoccus pecuniae</name>
    <dbReference type="NCBI Taxonomy" id="693023"/>
    <lineage>
        <taxon>Bacteria</taxon>
        <taxon>Pseudomonadati</taxon>
        <taxon>Pseudomonadota</taxon>
        <taxon>Alphaproteobacteria</taxon>
        <taxon>Acetobacterales</taxon>
        <taxon>Roseomonadaceae</taxon>
        <taxon>Muricoccus</taxon>
    </lineage>
</organism>
<evidence type="ECO:0000259" key="12">
    <source>
        <dbReference type="Pfam" id="PF00156"/>
    </source>
</evidence>
<evidence type="ECO:0000256" key="11">
    <source>
        <dbReference type="HAMAP-Rule" id="MF_00004"/>
    </source>
</evidence>
<evidence type="ECO:0000256" key="6">
    <source>
        <dbReference type="ARBA" id="ARBA00011893"/>
    </source>
</evidence>
<comment type="similarity">
    <text evidence="5 11">Belongs to the purine/pyrimidine phosphoribosyltransferase family.</text>
</comment>
<dbReference type="InterPro" id="IPR000836">
    <property type="entry name" value="PRTase_dom"/>
</dbReference>
<evidence type="ECO:0000256" key="3">
    <source>
        <dbReference type="ARBA" id="ARBA00004496"/>
    </source>
</evidence>
<evidence type="ECO:0000256" key="5">
    <source>
        <dbReference type="ARBA" id="ARBA00008391"/>
    </source>
</evidence>
<dbReference type="HAMAP" id="MF_00004">
    <property type="entry name" value="Aden_phosphoribosyltr"/>
    <property type="match status" value="1"/>
</dbReference>
<keyword evidence="9 11" id="KW-0808">Transferase</keyword>
<dbReference type="RefSeq" id="WP_184514109.1">
    <property type="nucleotide sequence ID" value="NZ_JACIJD010000003.1"/>
</dbReference>
<dbReference type="NCBIfam" id="NF002634">
    <property type="entry name" value="PRK02304.1-3"/>
    <property type="match status" value="1"/>
</dbReference>
<dbReference type="FunFam" id="3.40.50.2020:FF:000021">
    <property type="entry name" value="Adenine phosphoribosyltransferase"/>
    <property type="match status" value="1"/>
</dbReference>
<name>A0A840YFW5_9PROT</name>
<dbReference type="Pfam" id="PF00156">
    <property type="entry name" value="Pribosyltran"/>
    <property type="match status" value="1"/>
</dbReference>
<dbReference type="InterPro" id="IPR005764">
    <property type="entry name" value="Ade_phspho_trans"/>
</dbReference>
<protein>
    <recommendedName>
        <fullName evidence="6 11">Adenine phosphoribosyltransferase</fullName>
        <shortName evidence="11">APRT</shortName>
        <ecNumber evidence="6 11">2.4.2.7</ecNumber>
    </recommendedName>
</protein>
<dbReference type="GO" id="GO:0002055">
    <property type="term" value="F:adenine binding"/>
    <property type="evidence" value="ECO:0007669"/>
    <property type="project" value="TreeGrafter"/>
</dbReference>
<dbReference type="Proteomes" id="UP000580654">
    <property type="component" value="Unassembled WGS sequence"/>
</dbReference>
<dbReference type="GO" id="GO:0005737">
    <property type="term" value="C:cytoplasm"/>
    <property type="evidence" value="ECO:0007669"/>
    <property type="project" value="UniProtKB-SubCell"/>
</dbReference>
<keyword evidence="14" id="KW-1185">Reference proteome</keyword>
<evidence type="ECO:0000256" key="8">
    <source>
        <dbReference type="ARBA" id="ARBA00022676"/>
    </source>
</evidence>
<gene>
    <name evidence="11" type="primary">apt</name>
    <name evidence="13" type="ORF">FHS87_000783</name>
</gene>
<dbReference type="Gene3D" id="3.40.50.2020">
    <property type="match status" value="1"/>
</dbReference>
<evidence type="ECO:0000256" key="9">
    <source>
        <dbReference type="ARBA" id="ARBA00022679"/>
    </source>
</evidence>
<sequence>MTTSPADAPRLDLKDHIRGIPDFPKPGILFYDISTLLRHGPAWKEAMRRLADIVRPHRPTLLAGIESRGFLVAAPLALELGLGFVMLRKRGKLPGAIIGLNYALEYGTDRIEMQADAVRPGDRVVVLDDLLATGGTLAACIALLRQAGAEVPAAAALIELTSLKGRARLGDTNFEALLAYEG</sequence>
<accession>A0A840YFW5</accession>
<evidence type="ECO:0000256" key="2">
    <source>
        <dbReference type="ARBA" id="ARBA00003968"/>
    </source>
</evidence>
<evidence type="ECO:0000313" key="14">
    <source>
        <dbReference type="Proteomes" id="UP000580654"/>
    </source>
</evidence>
<dbReference type="PANTHER" id="PTHR32315">
    <property type="entry name" value="ADENINE PHOSPHORIBOSYLTRANSFERASE"/>
    <property type="match status" value="1"/>
</dbReference>
<dbReference type="NCBIfam" id="TIGR01090">
    <property type="entry name" value="apt"/>
    <property type="match status" value="1"/>
</dbReference>
<keyword evidence="10 11" id="KW-0660">Purine salvage</keyword>
<comment type="subunit">
    <text evidence="11">Homodimer.</text>
</comment>
<comment type="function">
    <text evidence="2 11">Catalyzes a salvage reaction resulting in the formation of AMP, that is energically less costly than de novo synthesis.</text>
</comment>
<comment type="caution">
    <text evidence="13">The sequence shown here is derived from an EMBL/GenBank/DDBJ whole genome shotgun (WGS) entry which is preliminary data.</text>
</comment>
<comment type="subcellular location">
    <subcellularLocation>
        <location evidence="3 11">Cytoplasm</location>
    </subcellularLocation>
</comment>
<evidence type="ECO:0000313" key="13">
    <source>
        <dbReference type="EMBL" id="MBB5692764.1"/>
    </source>
</evidence>
<comment type="pathway">
    <text evidence="4 11">Purine metabolism; AMP biosynthesis via salvage pathway; AMP from adenine: step 1/1.</text>
</comment>
<feature type="domain" description="Phosphoribosyltransferase" evidence="12">
    <location>
        <begin position="36"/>
        <end position="158"/>
    </location>
</feature>
<dbReference type="UniPathway" id="UPA00588">
    <property type="reaction ID" value="UER00646"/>
</dbReference>
<evidence type="ECO:0000256" key="10">
    <source>
        <dbReference type="ARBA" id="ARBA00022726"/>
    </source>
</evidence>
<dbReference type="EMBL" id="JACIJD010000003">
    <property type="protein sequence ID" value="MBB5692764.1"/>
    <property type="molecule type" value="Genomic_DNA"/>
</dbReference>
<dbReference type="AlphaFoldDB" id="A0A840YFW5"/>
<dbReference type="GO" id="GO:0006168">
    <property type="term" value="P:adenine salvage"/>
    <property type="evidence" value="ECO:0007669"/>
    <property type="project" value="InterPro"/>
</dbReference>
<dbReference type="GO" id="GO:0006166">
    <property type="term" value="P:purine ribonucleoside salvage"/>
    <property type="evidence" value="ECO:0007669"/>
    <property type="project" value="UniProtKB-UniRule"/>
</dbReference>
<dbReference type="GO" id="GO:0044209">
    <property type="term" value="P:AMP salvage"/>
    <property type="evidence" value="ECO:0007669"/>
    <property type="project" value="UniProtKB-UniRule"/>
</dbReference>
<evidence type="ECO:0000256" key="7">
    <source>
        <dbReference type="ARBA" id="ARBA00022490"/>
    </source>
</evidence>
<dbReference type="SUPFAM" id="SSF53271">
    <property type="entry name" value="PRTase-like"/>
    <property type="match status" value="1"/>
</dbReference>
<dbReference type="NCBIfam" id="NF002636">
    <property type="entry name" value="PRK02304.1-5"/>
    <property type="match status" value="1"/>
</dbReference>
<dbReference type="GO" id="GO:0016208">
    <property type="term" value="F:AMP binding"/>
    <property type="evidence" value="ECO:0007669"/>
    <property type="project" value="TreeGrafter"/>
</dbReference>
<evidence type="ECO:0000256" key="1">
    <source>
        <dbReference type="ARBA" id="ARBA00000868"/>
    </source>
</evidence>
<keyword evidence="7 11" id="KW-0963">Cytoplasm</keyword>
<dbReference type="GO" id="GO:0003999">
    <property type="term" value="F:adenine phosphoribosyltransferase activity"/>
    <property type="evidence" value="ECO:0007669"/>
    <property type="project" value="UniProtKB-UniRule"/>
</dbReference>
<dbReference type="PANTHER" id="PTHR32315:SF3">
    <property type="entry name" value="ADENINE PHOSPHORIBOSYLTRANSFERASE"/>
    <property type="match status" value="1"/>
</dbReference>
<keyword evidence="8 11" id="KW-0328">Glycosyltransferase</keyword>
<reference evidence="13 14" key="1">
    <citation type="submission" date="2020-08" db="EMBL/GenBank/DDBJ databases">
        <title>Genomic Encyclopedia of Type Strains, Phase IV (KMG-IV): sequencing the most valuable type-strain genomes for metagenomic binning, comparative biology and taxonomic classification.</title>
        <authorList>
            <person name="Goeker M."/>
        </authorList>
    </citation>
    <scope>NUCLEOTIDE SEQUENCE [LARGE SCALE GENOMIC DNA]</scope>
    <source>
        <strain evidence="13 14">DSM 25622</strain>
    </source>
</reference>